<feature type="chain" id="PRO_5046872216" evidence="1">
    <location>
        <begin position="29"/>
        <end position="241"/>
    </location>
</feature>
<comment type="caution">
    <text evidence="2">The sequence shown here is derived from an EMBL/GenBank/DDBJ whole genome shotgun (WGS) entry which is preliminary data.</text>
</comment>
<gene>
    <name evidence="2" type="ORF">ACFQDL_31540</name>
</gene>
<keyword evidence="3" id="KW-1185">Reference proteome</keyword>
<accession>A0ABW2A9J4</accession>
<proteinExistence type="predicted"/>
<dbReference type="EMBL" id="JBHSWE010000002">
    <property type="protein sequence ID" value="MFC6674133.1"/>
    <property type="molecule type" value="Genomic_DNA"/>
</dbReference>
<dbReference type="InterPro" id="IPR019106">
    <property type="entry name" value="T4SS_TrbC"/>
</dbReference>
<dbReference type="Pfam" id="PF09673">
    <property type="entry name" value="TrbC_Ftype"/>
    <property type="match status" value="1"/>
</dbReference>
<name>A0ABW2A9J4_9GAMM</name>
<dbReference type="Proteomes" id="UP001596422">
    <property type="component" value="Unassembled WGS sequence"/>
</dbReference>
<protein>
    <submittedName>
        <fullName evidence="2">TrbC family F-type conjugative pilus assembly protein</fullName>
    </submittedName>
</protein>
<dbReference type="RefSeq" id="WP_379913813.1">
    <property type="nucleotide sequence ID" value="NZ_JBHSWE010000002.1"/>
</dbReference>
<keyword evidence="1" id="KW-0732">Signal</keyword>
<reference evidence="3" key="1">
    <citation type="journal article" date="2019" name="Int. J. Syst. Evol. Microbiol.">
        <title>The Global Catalogue of Microorganisms (GCM) 10K type strain sequencing project: providing services to taxonomists for standard genome sequencing and annotation.</title>
        <authorList>
            <consortium name="The Broad Institute Genomics Platform"/>
            <consortium name="The Broad Institute Genome Sequencing Center for Infectious Disease"/>
            <person name="Wu L."/>
            <person name="Ma J."/>
        </authorList>
    </citation>
    <scope>NUCLEOTIDE SEQUENCE [LARGE SCALE GENOMIC DNA]</scope>
    <source>
        <strain evidence="3">NBRC 111756</strain>
    </source>
</reference>
<feature type="signal peptide" evidence="1">
    <location>
        <begin position="1"/>
        <end position="28"/>
    </location>
</feature>
<organism evidence="2 3">
    <name type="scientific">Marinobacterium aestuariivivens</name>
    <dbReference type="NCBI Taxonomy" id="1698799"/>
    <lineage>
        <taxon>Bacteria</taxon>
        <taxon>Pseudomonadati</taxon>
        <taxon>Pseudomonadota</taxon>
        <taxon>Gammaproteobacteria</taxon>
        <taxon>Oceanospirillales</taxon>
        <taxon>Oceanospirillaceae</taxon>
        <taxon>Marinobacterium</taxon>
    </lineage>
</organism>
<sequence length="241" mass="26422">MTKSLAVPIRFFKAVALTVSIFATAGQAQPLPTQSPLTDEDLAFVQKSKELADKASAMETPDWLRTDTRRFTEAHKEARELVAQLQQTDPTMKRMSDLKMAKQRFSNQRTLIFVSHSLGEQGLDDVLEAASKNPDTLVVFRGIPAQANLGEAVLDIQQMAAERDPVPNIVINPVLFTEYNVTSVPTIVVRTGQSTLPGELPEELARVSGLSNPAWIERQIESGRGGILGLAAQWQKSANLT</sequence>
<evidence type="ECO:0000313" key="3">
    <source>
        <dbReference type="Proteomes" id="UP001596422"/>
    </source>
</evidence>
<evidence type="ECO:0000256" key="1">
    <source>
        <dbReference type="SAM" id="SignalP"/>
    </source>
</evidence>
<evidence type="ECO:0000313" key="2">
    <source>
        <dbReference type="EMBL" id="MFC6674133.1"/>
    </source>
</evidence>